<evidence type="ECO:0000259" key="4">
    <source>
        <dbReference type="SMART" id="SM00079"/>
    </source>
</evidence>
<feature type="signal peptide" evidence="2">
    <location>
        <begin position="1"/>
        <end position="17"/>
    </location>
</feature>
<dbReference type="SMART" id="SM00079">
    <property type="entry name" value="PBPe"/>
    <property type="match status" value="1"/>
</dbReference>
<evidence type="ECO:0000313" key="6">
    <source>
        <dbReference type="Proteomes" id="UP001172721"/>
    </source>
</evidence>
<dbReference type="InterPro" id="IPR001320">
    <property type="entry name" value="Iontro_rcpt_C"/>
</dbReference>
<accession>A0ABT8I287</accession>
<dbReference type="RefSeq" id="WP_301168100.1">
    <property type="nucleotide sequence ID" value="NZ_JAUHTR010000017.1"/>
</dbReference>
<dbReference type="PROSITE" id="PS51257">
    <property type="entry name" value="PROKAR_LIPOPROTEIN"/>
    <property type="match status" value="1"/>
</dbReference>
<dbReference type="Gene3D" id="3.40.190.10">
    <property type="entry name" value="Periplasmic binding protein-like II"/>
    <property type="match status" value="2"/>
</dbReference>
<dbReference type="Pfam" id="PF00497">
    <property type="entry name" value="SBP_bac_3"/>
    <property type="match status" value="1"/>
</dbReference>
<dbReference type="PANTHER" id="PTHR35936">
    <property type="entry name" value="MEMBRANE-BOUND LYTIC MUREIN TRANSGLYCOSYLASE F"/>
    <property type="match status" value="1"/>
</dbReference>
<evidence type="ECO:0000259" key="3">
    <source>
        <dbReference type="SMART" id="SM00062"/>
    </source>
</evidence>
<dbReference type="SMART" id="SM00062">
    <property type="entry name" value="PBPb"/>
    <property type="match status" value="1"/>
</dbReference>
<reference evidence="5" key="1">
    <citation type="submission" date="2023-07" db="EMBL/GenBank/DDBJ databases">
        <title>Fictibacillus sp. isolated from freshwater pond.</title>
        <authorList>
            <person name="Kirdat K."/>
            <person name="Bhat A."/>
            <person name="Mourya A."/>
            <person name="Yadav A."/>
        </authorList>
    </citation>
    <scope>NUCLEOTIDE SEQUENCE</scope>
    <source>
        <strain evidence="5">NE201</strain>
    </source>
</reference>
<feature type="domain" description="Solute-binding protein family 3/N-terminal" evidence="3">
    <location>
        <begin position="37"/>
        <end position="259"/>
    </location>
</feature>
<name>A0ABT8I287_9BACL</name>
<feature type="chain" id="PRO_5045959155" evidence="2">
    <location>
        <begin position="18"/>
        <end position="267"/>
    </location>
</feature>
<keyword evidence="6" id="KW-1185">Reference proteome</keyword>
<feature type="domain" description="Ionotropic glutamate receptor C-terminal" evidence="4">
    <location>
        <begin position="37"/>
        <end position="258"/>
    </location>
</feature>
<keyword evidence="1 2" id="KW-0732">Signal</keyword>
<sequence length="267" mass="29198">MKKVILFLLLVSVLALTACGSQSTSGSGSGDGSKGKKLVVGTDAAYAPFEYLKDGKIVGFDADLLKAVMKEAKLEYELKNTGWEPLFASLKSEQVQAGISAITINDKRKETYDFSSPYFESINKILVKEGSSIKSVDDLKGKKVSVQNGTTGQDALEKKFGKGDANVKKYETNVLAIQALLNGEVDAVVADNTVVDEYAKNNPDKKMTVVDDKTNFESEYYGIAFPKGSENKKKIDKALKTVIDNGTYSKVYKKWFKVEPNLDALKK</sequence>
<evidence type="ECO:0000256" key="1">
    <source>
        <dbReference type="ARBA" id="ARBA00022729"/>
    </source>
</evidence>
<evidence type="ECO:0000313" key="5">
    <source>
        <dbReference type="EMBL" id="MDN4527091.1"/>
    </source>
</evidence>
<protein>
    <submittedName>
        <fullName evidence="5">Basic amino acid ABC transporter substrate-binding protein</fullName>
    </submittedName>
</protein>
<proteinExistence type="predicted"/>
<dbReference type="CDD" id="cd13624">
    <property type="entry name" value="PBP2_Arg_Lys_His"/>
    <property type="match status" value="1"/>
</dbReference>
<dbReference type="PANTHER" id="PTHR35936:SF17">
    <property type="entry name" value="ARGININE-BINDING EXTRACELLULAR PROTEIN ARTP"/>
    <property type="match status" value="1"/>
</dbReference>
<evidence type="ECO:0000256" key="2">
    <source>
        <dbReference type="SAM" id="SignalP"/>
    </source>
</evidence>
<dbReference type="InterPro" id="IPR001638">
    <property type="entry name" value="Solute-binding_3/MltF_N"/>
</dbReference>
<gene>
    <name evidence="5" type="ORF">QYB97_21595</name>
</gene>
<comment type="caution">
    <text evidence="5">The sequence shown here is derived from an EMBL/GenBank/DDBJ whole genome shotgun (WGS) entry which is preliminary data.</text>
</comment>
<dbReference type="Proteomes" id="UP001172721">
    <property type="component" value="Unassembled WGS sequence"/>
</dbReference>
<organism evidence="5 6">
    <name type="scientific">Fictibacillus fluitans</name>
    <dbReference type="NCBI Taxonomy" id="3058422"/>
    <lineage>
        <taxon>Bacteria</taxon>
        <taxon>Bacillati</taxon>
        <taxon>Bacillota</taxon>
        <taxon>Bacilli</taxon>
        <taxon>Bacillales</taxon>
        <taxon>Fictibacillaceae</taxon>
        <taxon>Fictibacillus</taxon>
    </lineage>
</organism>
<dbReference type="EMBL" id="JAUHTR010000017">
    <property type="protein sequence ID" value="MDN4527091.1"/>
    <property type="molecule type" value="Genomic_DNA"/>
</dbReference>
<dbReference type="SUPFAM" id="SSF53850">
    <property type="entry name" value="Periplasmic binding protein-like II"/>
    <property type="match status" value="1"/>
</dbReference>